<keyword evidence="3" id="KW-1185">Reference proteome</keyword>
<evidence type="ECO:0000313" key="2">
    <source>
        <dbReference type="EMBL" id="GAA0875517.1"/>
    </source>
</evidence>
<keyword evidence="1" id="KW-0472">Membrane</keyword>
<proteinExistence type="predicted"/>
<dbReference type="Proteomes" id="UP001501126">
    <property type="component" value="Unassembled WGS sequence"/>
</dbReference>
<dbReference type="EMBL" id="BAAAFH010000011">
    <property type="protein sequence ID" value="GAA0875517.1"/>
    <property type="molecule type" value="Genomic_DNA"/>
</dbReference>
<protein>
    <submittedName>
        <fullName evidence="2">Uncharacterized protein</fullName>
    </submittedName>
</protein>
<feature type="transmembrane region" description="Helical" evidence="1">
    <location>
        <begin position="98"/>
        <end position="118"/>
    </location>
</feature>
<feature type="transmembrane region" description="Helical" evidence="1">
    <location>
        <begin position="50"/>
        <end position="66"/>
    </location>
</feature>
<gene>
    <name evidence="2" type="ORF">GCM10009118_19260</name>
</gene>
<feature type="transmembrane region" description="Helical" evidence="1">
    <location>
        <begin position="21"/>
        <end position="38"/>
    </location>
</feature>
<organism evidence="2 3">
    <name type="scientific">Wandonia haliotis</name>
    <dbReference type="NCBI Taxonomy" id="574963"/>
    <lineage>
        <taxon>Bacteria</taxon>
        <taxon>Pseudomonadati</taxon>
        <taxon>Bacteroidota</taxon>
        <taxon>Flavobacteriia</taxon>
        <taxon>Flavobacteriales</taxon>
        <taxon>Crocinitomicaceae</taxon>
        <taxon>Wandonia</taxon>
    </lineage>
</organism>
<keyword evidence="1" id="KW-1133">Transmembrane helix</keyword>
<evidence type="ECO:0000313" key="3">
    <source>
        <dbReference type="Proteomes" id="UP001501126"/>
    </source>
</evidence>
<accession>A0ABN1MQA9</accession>
<name>A0ABN1MQA9_9FLAO</name>
<reference evidence="2 3" key="1">
    <citation type="journal article" date="2019" name="Int. J. Syst. Evol. Microbiol.">
        <title>The Global Catalogue of Microorganisms (GCM) 10K type strain sequencing project: providing services to taxonomists for standard genome sequencing and annotation.</title>
        <authorList>
            <consortium name="The Broad Institute Genomics Platform"/>
            <consortium name="The Broad Institute Genome Sequencing Center for Infectious Disease"/>
            <person name="Wu L."/>
            <person name="Ma J."/>
        </authorList>
    </citation>
    <scope>NUCLEOTIDE SEQUENCE [LARGE SCALE GENOMIC DNA]</scope>
    <source>
        <strain evidence="2 3">JCM 16083</strain>
    </source>
</reference>
<comment type="caution">
    <text evidence="2">The sequence shown here is derived from an EMBL/GenBank/DDBJ whole genome shotgun (WGS) entry which is preliminary data.</text>
</comment>
<evidence type="ECO:0000256" key="1">
    <source>
        <dbReference type="SAM" id="Phobius"/>
    </source>
</evidence>
<keyword evidence="1" id="KW-0812">Transmembrane</keyword>
<feature type="transmembrane region" description="Helical" evidence="1">
    <location>
        <begin position="138"/>
        <end position="159"/>
    </location>
</feature>
<sequence>MAILAIFRGGRSRNEIETYSLKLINYFFLVSVTARFAVDPKFGLKGAEDQTGNIVAGLILLMYLIGKIQKKEQRLQMSMALRGFMQPVKRVFNRKVEVILLFVAIAFFTLFVFVPETSYNPVTNWFVESIINIADTPVFGFIFKVIGFFFLLNVLFRFIGGILQVLGLKSPVTIQSTNFTDFRNTKDSDKSDEDDFDDYEEVK</sequence>